<evidence type="ECO:0000256" key="1">
    <source>
        <dbReference type="SAM" id="MobiDB-lite"/>
    </source>
</evidence>
<proteinExistence type="predicted"/>
<evidence type="ECO:0000313" key="2">
    <source>
        <dbReference type="EMBL" id="UNP31443.1"/>
    </source>
</evidence>
<evidence type="ECO:0000313" key="3">
    <source>
        <dbReference type="Proteomes" id="UP000829194"/>
    </source>
</evidence>
<accession>A0ABY3XIF3</accession>
<protein>
    <submittedName>
        <fullName evidence="2">Uncharacterized protein</fullName>
    </submittedName>
</protein>
<sequence length="71" mass="7405">MELLRKSGGNKVRGALDGGFGPKFGAEFGLSPAEIAEVKSAYPDTTAPIDPQRRSGAIRYPAPGSGEFRPG</sequence>
<name>A0ABY3XIF3_9GAMM</name>
<gene>
    <name evidence="2" type="ORF">MOV92_09465</name>
</gene>
<dbReference type="RefSeq" id="WP_148648818.1">
    <property type="nucleotide sequence ID" value="NZ_CP011131.1"/>
</dbReference>
<organism evidence="2 3">
    <name type="scientific">Lysobacter gummosus</name>
    <dbReference type="NCBI Taxonomy" id="262324"/>
    <lineage>
        <taxon>Bacteria</taxon>
        <taxon>Pseudomonadati</taxon>
        <taxon>Pseudomonadota</taxon>
        <taxon>Gammaproteobacteria</taxon>
        <taxon>Lysobacterales</taxon>
        <taxon>Lysobacteraceae</taxon>
        <taxon>Lysobacter</taxon>
    </lineage>
</organism>
<dbReference type="Proteomes" id="UP000829194">
    <property type="component" value="Chromosome"/>
</dbReference>
<keyword evidence="3" id="KW-1185">Reference proteome</keyword>
<reference evidence="2 3" key="1">
    <citation type="submission" date="2022-03" db="EMBL/GenBank/DDBJ databases">
        <title>Complete genome sequence of Lysobacter capsici VKM B-2533 and Lysobacter gummosus 10.1.1, promising sources of lytic agents.</title>
        <authorList>
            <person name="Tarlachkov S.V."/>
            <person name="Kudryakova I.V."/>
            <person name="Afoshin A.S."/>
            <person name="Leontyevskaya E.A."/>
            <person name="Leontyevskaya N.V."/>
        </authorList>
    </citation>
    <scope>NUCLEOTIDE SEQUENCE [LARGE SCALE GENOMIC DNA]</scope>
    <source>
        <strain evidence="2 3">10.1.1</strain>
    </source>
</reference>
<dbReference type="EMBL" id="CP093547">
    <property type="protein sequence ID" value="UNP31443.1"/>
    <property type="molecule type" value="Genomic_DNA"/>
</dbReference>
<feature type="region of interest" description="Disordered" evidence="1">
    <location>
        <begin position="43"/>
        <end position="71"/>
    </location>
</feature>